<evidence type="ECO:0000313" key="1">
    <source>
        <dbReference type="EMBL" id="TDR82021.1"/>
    </source>
</evidence>
<gene>
    <name evidence="1" type="ORF">DFP86_102133</name>
</gene>
<dbReference type="Proteomes" id="UP000295611">
    <property type="component" value="Unassembled WGS sequence"/>
</dbReference>
<organism evidence="1 2">
    <name type="scientific">Paludibacterium purpuratum</name>
    <dbReference type="NCBI Taxonomy" id="1144873"/>
    <lineage>
        <taxon>Bacteria</taxon>
        <taxon>Pseudomonadati</taxon>
        <taxon>Pseudomonadota</taxon>
        <taxon>Betaproteobacteria</taxon>
        <taxon>Neisseriales</taxon>
        <taxon>Chromobacteriaceae</taxon>
        <taxon>Paludibacterium</taxon>
    </lineage>
</organism>
<dbReference type="OrthoDB" id="8842400at2"/>
<keyword evidence="2" id="KW-1185">Reference proteome</keyword>
<sequence length="274" mass="30677">MAISGSELGIIARLLHSLRAERPRRPRVVCLGYPDILADAGTFANLGLGISWDKVAKREDSQAAWQAHGLDMADTGMCEAASLFEQMNSELWIVSDQSLACPHIVHDMNYPIAGALRRQLGEVDMIIDPGMLSAQFNIAQGFQNIDLLLSRQGIVYHQSTVVAPNQTFWGISPTAFYDFYEPRGYILGIPCLWATQRDARGFEPVLQEANPFETYPQYPPNLFGSFIFRKGVRAMHDLRFPIQRCYSGRPTNIQLADFIADAIPPSHVIRLPRN</sequence>
<protein>
    <submittedName>
        <fullName evidence="1">Uncharacterized protein</fullName>
    </submittedName>
</protein>
<proteinExistence type="predicted"/>
<dbReference type="AlphaFoldDB" id="A0A4R7BAY0"/>
<reference evidence="1 2" key="1">
    <citation type="submission" date="2019-03" db="EMBL/GenBank/DDBJ databases">
        <title>Genomic Encyclopedia of Type Strains, Phase III (KMG-III): the genomes of soil and plant-associated and newly described type strains.</title>
        <authorList>
            <person name="Whitman W."/>
        </authorList>
    </citation>
    <scope>NUCLEOTIDE SEQUENCE [LARGE SCALE GENOMIC DNA]</scope>
    <source>
        <strain evidence="1 2">CECT 8976</strain>
    </source>
</reference>
<dbReference type="EMBL" id="SNZP01000002">
    <property type="protein sequence ID" value="TDR82021.1"/>
    <property type="molecule type" value="Genomic_DNA"/>
</dbReference>
<evidence type="ECO:0000313" key="2">
    <source>
        <dbReference type="Proteomes" id="UP000295611"/>
    </source>
</evidence>
<name>A0A4R7BAY0_9NEIS</name>
<comment type="caution">
    <text evidence="1">The sequence shown here is derived from an EMBL/GenBank/DDBJ whole genome shotgun (WGS) entry which is preliminary data.</text>
</comment>
<accession>A0A4R7BAY0</accession>
<dbReference type="RefSeq" id="WP_133678455.1">
    <property type="nucleotide sequence ID" value="NZ_SNZP01000002.1"/>
</dbReference>